<keyword evidence="2" id="KW-1185">Reference proteome</keyword>
<proteinExistence type="predicted"/>
<dbReference type="EMBL" id="PSZP01000005">
    <property type="protein sequence ID" value="TCG11579.1"/>
    <property type="molecule type" value="Genomic_DNA"/>
</dbReference>
<dbReference type="Proteomes" id="UP000291072">
    <property type="component" value="Unassembled WGS sequence"/>
</dbReference>
<sequence length="97" mass="11455">MKIKSWDFKTHRDCFGNKGPTTVDHIYPKSKGGIRSRRNSQLLSKKSNLRKADKLEGKINKIPFRIIKQLDKNQKVQGVMRIQIDEEWYDVERVLLD</sequence>
<accession>A0A4R0XV39</accession>
<name>A0A4R0XV39_9MOLU</name>
<protein>
    <recommendedName>
        <fullName evidence="3">HNH endonuclease</fullName>
    </recommendedName>
</protein>
<dbReference type="OrthoDB" id="389741at2"/>
<comment type="caution">
    <text evidence="1">The sequence shown here is derived from an EMBL/GenBank/DDBJ whole genome shotgun (WGS) entry which is preliminary data.</text>
</comment>
<organism evidence="1 2">
    <name type="scientific">Mycoplasma todarodis</name>
    <dbReference type="NCBI Taxonomy" id="1937191"/>
    <lineage>
        <taxon>Bacteria</taxon>
        <taxon>Bacillati</taxon>
        <taxon>Mycoplasmatota</taxon>
        <taxon>Mollicutes</taxon>
        <taxon>Mycoplasmataceae</taxon>
        <taxon>Mycoplasma</taxon>
    </lineage>
</organism>
<evidence type="ECO:0008006" key="3">
    <source>
        <dbReference type="Google" id="ProtNLM"/>
    </source>
</evidence>
<dbReference type="Gene3D" id="1.10.30.50">
    <property type="match status" value="1"/>
</dbReference>
<evidence type="ECO:0000313" key="1">
    <source>
        <dbReference type="EMBL" id="TCG11579.1"/>
    </source>
</evidence>
<evidence type="ECO:0000313" key="2">
    <source>
        <dbReference type="Proteomes" id="UP000291072"/>
    </source>
</evidence>
<reference evidence="1 2" key="1">
    <citation type="submission" date="2018-02" db="EMBL/GenBank/DDBJ databases">
        <title>Mycoplasma marinum and Mycoplasma todarodis sp. nov., moderately halophilic and psychrotolerant mycoplasmas isolated from cephalopods.</title>
        <authorList>
            <person name="Viver T."/>
        </authorList>
    </citation>
    <scope>NUCLEOTIDE SEQUENCE [LARGE SCALE GENOMIC DNA]</scope>
    <source>
        <strain evidence="1 2">5H</strain>
    </source>
</reference>
<gene>
    <name evidence="1" type="ORF">C4B25_01195</name>
</gene>
<dbReference type="RefSeq" id="WP_131613241.1">
    <property type="nucleotide sequence ID" value="NZ_PSZP01000005.1"/>
</dbReference>
<dbReference type="AlphaFoldDB" id="A0A4R0XV39"/>